<dbReference type="Gene3D" id="3.30.2010.10">
    <property type="entry name" value="Metalloproteases ('zincins'), catalytic domain"/>
    <property type="match status" value="1"/>
</dbReference>
<evidence type="ECO:0000259" key="3">
    <source>
        <dbReference type="Pfam" id="PF05569"/>
    </source>
</evidence>
<dbReference type="AlphaFoldDB" id="A0A5M6CXK1"/>
<evidence type="ECO:0000313" key="5">
    <source>
        <dbReference type="Proteomes" id="UP000324479"/>
    </source>
</evidence>
<feature type="transmembrane region" description="Helical" evidence="2">
    <location>
        <begin position="6"/>
        <end position="34"/>
    </location>
</feature>
<feature type="domain" description="Peptidase M56" evidence="3">
    <location>
        <begin position="136"/>
        <end position="303"/>
    </location>
</feature>
<keyword evidence="5" id="KW-1185">Reference proteome</keyword>
<sequence length="446" mass="48812">MNVLSAFFTFAFGFLVTYLIHSTVIIAVISLIVWGNKWFQRPVIRVLAFKAALLLPLLTTTVVLLLPFPHVGYRIPLGAEEKAEIVLNQRPPDRTGFEPIGTSLPLEVRLAPDKLGDTAKSSFGAEADPLRAPETTVPFVTEQTAVRWAICVWGTLCIAGLFRLLIQFKRLENLRANAVRIADPARLEALHRLKRAMRITRKVELLSSTEIHGAFTAGILRPYILVASDRDGDVVGGMVSPEWEALLAHELAHIANRDASWNLLGQIVQRVFTLQPLNRLVCRQLRVAMDFAADESAAKLLGEQQGLIRCLIQMGDRLSDRQTPGWTRSGLATGMVTFRSTLARRVERLLESGTHGMHVGRATKLATLTSLVLLALTIATLAPPNDRQDPNQSSQGTSPLDAGEQDEITALRIGRCHRSDVSGCFRRTPDCGSFGPAGGGTQGHTG</sequence>
<evidence type="ECO:0000313" key="4">
    <source>
        <dbReference type="EMBL" id="KAA5537969.1"/>
    </source>
</evidence>
<dbReference type="InterPro" id="IPR008756">
    <property type="entry name" value="Peptidase_M56"/>
</dbReference>
<name>A0A5M6CXK1_9BACT</name>
<dbReference type="InterPro" id="IPR052173">
    <property type="entry name" value="Beta-lactam_resp_regulator"/>
</dbReference>
<dbReference type="Pfam" id="PF05569">
    <property type="entry name" value="Peptidase_M56"/>
    <property type="match status" value="1"/>
</dbReference>
<feature type="transmembrane region" description="Helical" evidence="2">
    <location>
        <begin position="145"/>
        <end position="166"/>
    </location>
</feature>
<dbReference type="CDD" id="cd07341">
    <property type="entry name" value="M56_BlaR1_MecR1_like"/>
    <property type="match status" value="1"/>
</dbReference>
<evidence type="ECO:0000256" key="1">
    <source>
        <dbReference type="SAM" id="MobiDB-lite"/>
    </source>
</evidence>
<accession>A0A5M6CXK1</accession>
<dbReference type="EMBL" id="VWOX01000035">
    <property type="protein sequence ID" value="KAA5537969.1"/>
    <property type="molecule type" value="Genomic_DNA"/>
</dbReference>
<evidence type="ECO:0000256" key="2">
    <source>
        <dbReference type="SAM" id="Phobius"/>
    </source>
</evidence>
<gene>
    <name evidence="4" type="ORF">FYK55_27895</name>
</gene>
<keyword evidence="2" id="KW-0472">Membrane</keyword>
<dbReference type="PANTHER" id="PTHR34978:SF3">
    <property type="entry name" value="SLR0241 PROTEIN"/>
    <property type="match status" value="1"/>
</dbReference>
<keyword evidence="2" id="KW-0812">Transmembrane</keyword>
<organism evidence="4 5">
    <name type="scientific">Roseiconus nitratireducens</name>
    <dbReference type="NCBI Taxonomy" id="2605748"/>
    <lineage>
        <taxon>Bacteria</taxon>
        <taxon>Pseudomonadati</taxon>
        <taxon>Planctomycetota</taxon>
        <taxon>Planctomycetia</taxon>
        <taxon>Pirellulales</taxon>
        <taxon>Pirellulaceae</taxon>
        <taxon>Roseiconus</taxon>
    </lineage>
</organism>
<keyword evidence="2" id="KW-1133">Transmembrane helix</keyword>
<comment type="caution">
    <text evidence="4">The sequence shown here is derived from an EMBL/GenBank/DDBJ whole genome shotgun (WGS) entry which is preliminary data.</text>
</comment>
<reference evidence="4 5" key="1">
    <citation type="submission" date="2019-08" db="EMBL/GenBank/DDBJ databases">
        <authorList>
            <person name="Dhanesh K."/>
            <person name="Kumar G."/>
            <person name="Sasikala C."/>
            <person name="Venkata Ramana C."/>
        </authorList>
    </citation>
    <scope>NUCLEOTIDE SEQUENCE [LARGE SCALE GENOMIC DNA]</scope>
    <source>
        <strain evidence="4 5">JC645</strain>
    </source>
</reference>
<feature type="transmembrane region" description="Helical" evidence="2">
    <location>
        <begin position="46"/>
        <end position="68"/>
    </location>
</feature>
<protein>
    <submittedName>
        <fullName evidence="4">M56 family metallopeptidase</fullName>
    </submittedName>
</protein>
<dbReference type="RefSeq" id="WP_150079908.1">
    <property type="nucleotide sequence ID" value="NZ_VWOX01000035.1"/>
</dbReference>
<dbReference type="PANTHER" id="PTHR34978">
    <property type="entry name" value="POSSIBLE SENSOR-TRANSDUCER PROTEIN BLAR"/>
    <property type="match status" value="1"/>
</dbReference>
<proteinExistence type="predicted"/>
<dbReference type="Proteomes" id="UP000324479">
    <property type="component" value="Unassembled WGS sequence"/>
</dbReference>
<feature type="region of interest" description="Disordered" evidence="1">
    <location>
        <begin position="382"/>
        <end position="404"/>
    </location>
</feature>